<dbReference type="Gene3D" id="3.30.700.10">
    <property type="entry name" value="Glycoprotein, Type 4 Pilin"/>
    <property type="match status" value="1"/>
</dbReference>
<gene>
    <name evidence="3" type="ORF">DIC66_00035</name>
</gene>
<evidence type="ECO:0000313" key="3">
    <source>
        <dbReference type="EMBL" id="RFO98332.1"/>
    </source>
</evidence>
<dbReference type="InterPro" id="IPR045584">
    <property type="entry name" value="Pilin-like"/>
</dbReference>
<sequence length="129" mass="14302">MAHGGRAGPANGFTLIELLVVMAVLAILASLVAPRYLDRVDTARETVLKHNLVGLRSAIDQFYRDQSRYPETLNELVERRYIREVPKDPVTGRADTWLVLPPKDAAKGVFDVHSGATGRARDGSDYAQW</sequence>
<dbReference type="Pfam" id="PF07963">
    <property type="entry name" value="N_methyl"/>
    <property type="match status" value="1"/>
</dbReference>
<keyword evidence="2" id="KW-0812">Transmembrane</keyword>
<dbReference type="PANTHER" id="PTHR30093">
    <property type="entry name" value="GENERAL SECRETION PATHWAY PROTEIN G"/>
    <property type="match status" value="1"/>
</dbReference>
<dbReference type="GO" id="GO:0015628">
    <property type="term" value="P:protein secretion by the type II secretion system"/>
    <property type="evidence" value="ECO:0007669"/>
    <property type="project" value="InterPro"/>
</dbReference>
<comment type="caution">
    <text evidence="3">The sequence shown here is derived from an EMBL/GenBank/DDBJ whole genome shotgun (WGS) entry which is preliminary data.</text>
</comment>
<dbReference type="Proteomes" id="UP000260665">
    <property type="component" value="Unassembled WGS sequence"/>
</dbReference>
<dbReference type="PANTHER" id="PTHR30093:SF47">
    <property type="entry name" value="TYPE IV PILUS NON-CORE MINOR PILIN PILE"/>
    <property type="match status" value="1"/>
</dbReference>
<proteinExistence type="predicted"/>
<dbReference type="EMBL" id="QFZK01000001">
    <property type="protein sequence ID" value="RFO98332.1"/>
    <property type="molecule type" value="Genomic_DNA"/>
</dbReference>
<dbReference type="OrthoDB" id="9795612at2"/>
<reference evidence="3 4" key="1">
    <citation type="submission" date="2018-05" db="EMBL/GenBank/DDBJ databases">
        <title>Rhodoferax soyangensis sp.nov., isolated from an oligotrophic freshwater lake.</title>
        <authorList>
            <person name="Park M."/>
        </authorList>
    </citation>
    <scope>NUCLEOTIDE SEQUENCE [LARGE SCALE GENOMIC DNA]</scope>
    <source>
        <strain evidence="3 4">IMCC26218</strain>
    </source>
</reference>
<dbReference type="InterPro" id="IPR012902">
    <property type="entry name" value="N_methyl_site"/>
</dbReference>
<dbReference type="SUPFAM" id="SSF54523">
    <property type="entry name" value="Pili subunits"/>
    <property type="match status" value="1"/>
</dbReference>
<organism evidence="3 4">
    <name type="scientific">Rhodoferax lacus</name>
    <dbReference type="NCBI Taxonomy" id="2184758"/>
    <lineage>
        <taxon>Bacteria</taxon>
        <taxon>Pseudomonadati</taxon>
        <taxon>Pseudomonadota</taxon>
        <taxon>Betaproteobacteria</taxon>
        <taxon>Burkholderiales</taxon>
        <taxon>Comamonadaceae</taxon>
        <taxon>Rhodoferax</taxon>
    </lineage>
</organism>
<dbReference type="GO" id="GO:0015627">
    <property type="term" value="C:type II protein secretion system complex"/>
    <property type="evidence" value="ECO:0007669"/>
    <property type="project" value="InterPro"/>
</dbReference>
<protein>
    <submittedName>
        <fullName evidence="3">Type II secretion system protein G</fullName>
    </submittedName>
</protein>
<name>A0A3E1RH34_9BURK</name>
<dbReference type="NCBIfam" id="TIGR02532">
    <property type="entry name" value="IV_pilin_GFxxxE"/>
    <property type="match status" value="1"/>
</dbReference>
<keyword evidence="2" id="KW-1133">Transmembrane helix</keyword>
<dbReference type="InterPro" id="IPR000983">
    <property type="entry name" value="Bac_GSPG_pilin"/>
</dbReference>
<accession>A0A3E1RH34</accession>
<keyword evidence="2" id="KW-0472">Membrane</keyword>
<dbReference type="PRINTS" id="PR00813">
    <property type="entry name" value="BCTERIALGSPG"/>
</dbReference>
<evidence type="ECO:0000256" key="1">
    <source>
        <dbReference type="ARBA" id="ARBA00022481"/>
    </source>
</evidence>
<keyword evidence="4" id="KW-1185">Reference proteome</keyword>
<evidence type="ECO:0000256" key="2">
    <source>
        <dbReference type="SAM" id="Phobius"/>
    </source>
</evidence>
<keyword evidence="1" id="KW-0488">Methylation</keyword>
<evidence type="ECO:0000313" key="4">
    <source>
        <dbReference type="Proteomes" id="UP000260665"/>
    </source>
</evidence>
<dbReference type="AlphaFoldDB" id="A0A3E1RH34"/>
<feature type="transmembrane region" description="Helical" evidence="2">
    <location>
        <begin position="12"/>
        <end position="33"/>
    </location>
</feature>